<sequence length="57" mass="6940">MGFPFCRKRAICRAQKPYANSRTYKSCDEVLYDYLNFDSRELLTIWIRFGPLRRPYL</sequence>
<evidence type="ECO:0000313" key="1">
    <source>
        <dbReference type="EMBL" id="KAJ9055894.1"/>
    </source>
</evidence>
<dbReference type="Proteomes" id="UP001165960">
    <property type="component" value="Unassembled WGS sequence"/>
</dbReference>
<accession>A0ACC2S0Q0</accession>
<protein>
    <submittedName>
        <fullName evidence="1">Uncharacterized protein</fullName>
    </submittedName>
</protein>
<proteinExistence type="predicted"/>
<reference evidence="1" key="1">
    <citation type="submission" date="2022-04" db="EMBL/GenBank/DDBJ databases">
        <title>Genome of the entomopathogenic fungus Entomophthora muscae.</title>
        <authorList>
            <person name="Elya C."/>
            <person name="Lovett B.R."/>
            <person name="Lee E."/>
            <person name="Macias A.M."/>
            <person name="Hajek A.E."/>
            <person name="De Bivort B.L."/>
            <person name="Kasson M.T."/>
            <person name="De Fine Licht H.H."/>
            <person name="Stajich J.E."/>
        </authorList>
    </citation>
    <scope>NUCLEOTIDE SEQUENCE</scope>
    <source>
        <strain evidence="1">Berkeley</strain>
    </source>
</reference>
<name>A0ACC2S0Q0_9FUNG</name>
<gene>
    <name evidence="1" type="ORF">DSO57_1038599</name>
</gene>
<dbReference type="EMBL" id="QTSX02006186">
    <property type="protein sequence ID" value="KAJ9055894.1"/>
    <property type="molecule type" value="Genomic_DNA"/>
</dbReference>
<evidence type="ECO:0000313" key="2">
    <source>
        <dbReference type="Proteomes" id="UP001165960"/>
    </source>
</evidence>
<organism evidence="1 2">
    <name type="scientific">Entomophthora muscae</name>
    <dbReference type="NCBI Taxonomy" id="34485"/>
    <lineage>
        <taxon>Eukaryota</taxon>
        <taxon>Fungi</taxon>
        <taxon>Fungi incertae sedis</taxon>
        <taxon>Zoopagomycota</taxon>
        <taxon>Entomophthoromycotina</taxon>
        <taxon>Entomophthoromycetes</taxon>
        <taxon>Entomophthorales</taxon>
        <taxon>Entomophthoraceae</taxon>
        <taxon>Entomophthora</taxon>
    </lineage>
</organism>
<keyword evidence="2" id="KW-1185">Reference proteome</keyword>
<comment type="caution">
    <text evidence="1">The sequence shown here is derived from an EMBL/GenBank/DDBJ whole genome shotgun (WGS) entry which is preliminary data.</text>
</comment>